<evidence type="ECO:0000256" key="1">
    <source>
        <dbReference type="SAM" id="SignalP"/>
    </source>
</evidence>
<dbReference type="InterPro" id="IPR018550">
    <property type="entry name" value="Lipid-A_deacylase-rel"/>
</dbReference>
<dbReference type="RefSeq" id="WP_113649278.1">
    <property type="nucleotide sequence ID" value="NZ_QMHN01000009.1"/>
</dbReference>
<keyword evidence="1" id="KW-0732">Signal</keyword>
<dbReference type="Proteomes" id="UP000284120">
    <property type="component" value="Unassembled WGS sequence"/>
</dbReference>
<name>A0A443YIR7_9SPHI</name>
<dbReference type="EMBL" id="SAYW01000009">
    <property type="protein sequence ID" value="RWU03626.1"/>
    <property type="molecule type" value="Genomic_DNA"/>
</dbReference>
<keyword evidence="3" id="KW-1185">Reference proteome</keyword>
<protein>
    <submittedName>
        <fullName evidence="2">Acyloxyacyl hydrolase</fullName>
    </submittedName>
</protein>
<dbReference type="Pfam" id="PF09411">
    <property type="entry name" value="PagL"/>
    <property type="match status" value="1"/>
</dbReference>
<dbReference type="GO" id="GO:0016787">
    <property type="term" value="F:hydrolase activity"/>
    <property type="evidence" value="ECO:0007669"/>
    <property type="project" value="UniProtKB-KW"/>
</dbReference>
<evidence type="ECO:0000313" key="2">
    <source>
        <dbReference type="EMBL" id="RWU03626.1"/>
    </source>
</evidence>
<proteinExistence type="predicted"/>
<dbReference type="Gene3D" id="2.40.160.20">
    <property type="match status" value="1"/>
</dbReference>
<evidence type="ECO:0000313" key="3">
    <source>
        <dbReference type="Proteomes" id="UP000284120"/>
    </source>
</evidence>
<sequence>MPARSFAFVKSLILFVFISTASAVYAQHNAHSLELNLQRSIDNFSADKNFLQGTAYGGELIYHYNVNRNPKKWSNDLGIKSIDLIFNYKRMANVTRIAAPQKGEFGDTYSLLGGLTFPILNVNKVELAFTPGLGILYAGESWFSNQNPIVGSRLNLGLKAGLKASVPLNEKTAVSANLDILHYSNGGTRVPNNGLNMVSVGLSVIRALNDNMEVKPSSFESENYKKHSFELGINVGRRGVYQSRDGLYKTGLYGGYNYRLNSYLALGAGIDAIYYFTIYDPNRNLETFQSKASSFDRWRVGAAIGPDLWMGKLAVMAKYGYYIHYNSLLPVKTYWTAGVRYKLNNWLGLQAKGYIHQTDADYVGFGLMFTK</sequence>
<keyword evidence="2" id="KW-0378">Hydrolase</keyword>
<gene>
    <name evidence="2" type="ORF">DPV69_20340</name>
</gene>
<reference evidence="2 3" key="1">
    <citation type="submission" date="2018-06" db="EMBL/GenBank/DDBJ databases">
        <title>Pedobacter endophyticus sp. nov., an endophytic bacterium isolated from a leaf of Triticum aestivum.</title>
        <authorList>
            <person name="Zhang L."/>
        </authorList>
    </citation>
    <scope>NUCLEOTIDE SEQUENCE [LARGE SCALE GENOMIC DNA]</scope>
    <source>
        <strain evidence="2 3">CM134L-2</strain>
    </source>
</reference>
<dbReference type="OrthoDB" id="627554at2"/>
<dbReference type="AlphaFoldDB" id="A0A443YIR7"/>
<feature type="chain" id="PRO_5019011845" evidence="1">
    <location>
        <begin position="27"/>
        <end position="371"/>
    </location>
</feature>
<organism evidence="2 3">
    <name type="scientific">Pedobacter chitinilyticus</name>
    <dbReference type="NCBI Taxonomy" id="2233776"/>
    <lineage>
        <taxon>Bacteria</taxon>
        <taxon>Pseudomonadati</taxon>
        <taxon>Bacteroidota</taxon>
        <taxon>Sphingobacteriia</taxon>
        <taxon>Sphingobacteriales</taxon>
        <taxon>Sphingobacteriaceae</taxon>
        <taxon>Pedobacter</taxon>
    </lineage>
</organism>
<feature type="signal peptide" evidence="1">
    <location>
        <begin position="1"/>
        <end position="26"/>
    </location>
</feature>
<accession>A0A443YIR7</accession>
<comment type="caution">
    <text evidence="2">The sequence shown here is derived from an EMBL/GenBank/DDBJ whole genome shotgun (WGS) entry which is preliminary data.</text>
</comment>